<protein>
    <submittedName>
        <fullName evidence="1">Type III restriction endonuclease subunit M</fullName>
    </submittedName>
</protein>
<keyword evidence="2" id="KW-1185">Reference proteome</keyword>
<keyword evidence="1" id="KW-0255">Endonuclease</keyword>
<dbReference type="GO" id="GO:0004519">
    <property type="term" value="F:endonuclease activity"/>
    <property type="evidence" value="ECO:0007669"/>
    <property type="project" value="UniProtKB-KW"/>
</dbReference>
<name>A0A4P6MSG7_9BACT</name>
<dbReference type="KEGG" id="mphi:EG856_01655"/>
<organism evidence="1 2">
    <name type="scientific">Mycoplasmopsis phocirhinis</name>
    <dbReference type="NCBI Taxonomy" id="142650"/>
    <lineage>
        <taxon>Bacteria</taxon>
        <taxon>Bacillati</taxon>
        <taxon>Mycoplasmatota</taxon>
        <taxon>Mycoplasmoidales</taxon>
        <taxon>Metamycoplasmataceae</taxon>
        <taxon>Mycoplasmopsis</taxon>
    </lineage>
</organism>
<reference evidence="1 2" key="1">
    <citation type="submission" date="2019-01" db="EMBL/GenBank/DDBJ databases">
        <title>Complete sequence and annotation of the Mycoplasma phocirhinis strain 852T genome.</title>
        <authorList>
            <person name="Frasca S.Jr."/>
            <person name="Kutish G.F."/>
            <person name="Castellanos Gell J."/>
            <person name="Michaels D.L."/>
            <person name="Brown D.R."/>
        </authorList>
    </citation>
    <scope>NUCLEOTIDE SEQUENCE [LARGE SCALE GENOMIC DNA]</scope>
    <source>
        <strain evidence="1 2">852</strain>
    </source>
</reference>
<dbReference type="EMBL" id="CP034841">
    <property type="protein sequence ID" value="QBF34624.1"/>
    <property type="molecule type" value="Genomic_DNA"/>
</dbReference>
<dbReference type="OrthoDB" id="399537at2"/>
<accession>A0A4P6MSG7</accession>
<evidence type="ECO:0000313" key="1">
    <source>
        <dbReference type="EMBL" id="QBF34624.1"/>
    </source>
</evidence>
<evidence type="ECO:0000313" key="2">
    <source>
        <dbReference type="Proteomes" id="UP000289326"/>
    </source>
</evidence>
<dbReference type="RefSeq" id="WP_130429401.1">
    <property type="nucleotide sequence ID" value="NZ_CP034841.1"/>
</dbReference>
<proteinExistence type="predicted"/>
<sequence length="122" mass="14322">MQNKDYSQLLKDYKAKIDELSVNDLNQDQKTICKMILDNLTDQSQLQNVYQFLMQRVKVGFRFDIAPDINNKMISILKFNEDKSFNLNDTQSTNQNSLIIGENYDALKNLLVVERERERARA</sequence>
<dbReference type="AlphaFoldDB" id="A0A4P6MSG7"/>
<keyword evidence="1" id="KW-0540">Nuclease</keyword>
<keyword evidence="1" id="KW-0378">Hydrolase</keyword>
<dbReference type="Proteomes" id="UP000289326">
    <property type="component" value="Chromosome"/>
</dbReference>
<gene>
    <name evidence="1" type="ORF">EG856_01655</name>
</gene>